<dbReference type="Gene3D" id="3.50.50.60">
    <property type="entry name" value="FAD/NAD(P)-binding domain"/>
    <property type="match status" value="1"/>
</dbReference>
<dbReference type="Pfam" id="PF01494">
    <property type="entry name" value="FAD_binding_3"/>
    <property type="match status" value="2"/>
</dbReference>
<dbReference type="OrthoDB" id="655030at2759"/>
<name>A0A9P6SYD6_9FUNG</name>
<keyword evidence="5" id="KW-1133">Transmembrane helix</keyword>
<proteinExistence type="inferred from homology"/>
<comment type="caution">
    <text evidence="7">The sequence shown here is derived from an EMBL/GenBank/DDBJ whole genome shotgun (WGS) entry which is preliminary data.</text>
</comment>
<feature type="transmembrane region" description="Helical" evidence="5">
    <location>
        <begin position="12"/>
        <end position="30"/>
    </location>
</feature>
<reference evidence="7" key="1">
    <citation type="journal article" date="2020" name="Fungal Divers.">
        <title>Resolving the Mortierellaceae phylogeny through synthesis of multi-gene phylogenetics and phylogenomics.</title>
        <authorList>
            <person name="Vandepol N."/>
            <person name="Liber J."/>
            <person name="Desiro A."/>
            <person name="Na H."/>
            <person name="Kennedy M."/>
            <person name="Barry K."/>
            <person name="Grigoriev I.V."/>
            <person name="Miller A.N."/>
            <person name="O'Donnell K."/>
            <person name="Stajich J.E."/>
            <person name="Bonito G."/>
        </authorList>
    </citation>
    <scope>NUCLEOTIDE SEQUENCE</scope>
    <source>
        <strain evidence="7">NRRL 2769</strain>
    </source>
</reference>
<dbReference type="Proteomes" id="UP000703661">
    <property type="component" value="Unassembled WGS sequence"/>
</dbReference>
<dbReference type="AlphaFoldDB" id="A0A9P6SYD6"/>
<evidence type="ECO:0000313" key="7">
    <source>
        <dbReference type="EMBL" id="KAG0011234.1"/>
    </source>
</evidence>
<accession>A0A9P6SYD6</accession>
<keyword evidence="8" id="KW-1185">Reference proteome</keyword>
<dbReference type="EMBL" id="JAAAID010001183">
    <property type="protein sequence ID" value="KAG0011234.1"/>
    <property type="molecule type" value="Genomic_DNA"/>
</dbReference>
<dbReference type="InterPro" id="IPR050562">
    <property type="entry name" value="FAD_mOase_fung"/>
</dbReference>
<evidence type="ECO:0000256" key="1">
    <source>
        <dbReference type="ARBA" id="ARBA00007992"/>
    </source>
</evidence>
<dbReference type="PRINTS" id="PR00420">
    <property type="entry name" value="RNGMNOXGNASE"/>
</dbReference>
<evidence type="ECO:0000256" key="4">
    <source>
        <dbReference type="ARBA" id="ARBA00023002"/>
    </source>
</evidence>
<keyword evidence="4" id="KW-0560">Oxidoreductase</keyword>
<keyword evidence="3" id="KW-0274">FAD</keyword>
<evidence type="ECO:0000256" key="2">
    <source>
        <dbReference type="ARBA" id="ARBA00022630"/>
    </source>
</evidence>
<keyword evidence="5" id="KW-0472">Membrane</keyword>
<feature type="domain" description="FAD-binding" evidence="6">
    <location>
        <begin position="13"/>
        <end position="182"/>
    </location>
</feature>
<keyword evidence="5" id="KW-0812">Transmembrane</keyword>
<dbReference type="InterPro" id="IPR036188">
    <property type="entry name" value="FAD/NAD-bd_sf"/>
</dbReference>
<comment type="similarity">
    <text evidence="1">Belongs to the paxM FAD-dependent monooxygenase family.</text>
</comment>
<evidence type="ECO:0000256" key="3">
    <source>
        <dbReference type="ARBA" id="ARBA00022827"/>
    </source>
</evidence>
<sequence length="457" mass="51196">MSQNTPEARSRPEVLIIGAGIAGLTLAMLLEQINIPYHIFERAEEVKPLGSAMSFTGSLFPALEQLGIYEELKQVSKAYTQVDFYDAHIKKMGVYPVEEYYVASGYHTQIFSRPRFYEILLKRVPKQKISFKKKILRTEEKEGKVHIHCSDNTSYTGDILVGADGAYSGVRQSMYKLMEGKGILPKADLEDFVINYTTIVGVATPSDPEKYPKLKGEDSSFNQVIYGDGANCYVVTLPDNQISWGFGVQLPESSPKEMHFRNSEWAPEVKDTTLNRYRDFPSPVGGSMGDLFDATPKDLISKVFIEEKMFKTCYNSRSVLIGDAWHKFHPAGGKGAQHAIQDAISLANCLYGMKDSSLKSISSAFGEYYKQRYDRNVAMFNGSAAFAKILNGQKIMERLTRKLVLKMLTHLTLKSGIRKDLEYRPQVAWLPLIENRGNGPVLPQEFGESNSARAVGV</sequence>
<gene>
    <name evidence="7" type="ORF">BGZ80_000832</name>
</gene>
<dbReference type="PANTHER" id="PTHR47356:SF2">
    <property type="entry name" value="FAD-BINDING DOMAIN-CONTAINING PROTEIN-RELATED"/>
    <property type="match status" value="1"/>
</dbReference>
<dbReference type="PANTHER" id="PTHR47356">
    <property type="entry name" value="FAD-DEPENDENT MONOOXYGENASE ASQG-RELATED"/>
    <property type="match status" value="1"/>
</dbReference>
<dbReference type="SUPFAM" id="SSF51905">
    <property type="entry name" value="FAD/NAD(P)-binding domain"/>
    <property type="match status" value="1"/>
</dbReference>
<evidence type="ECO:0000313" key="8">
    <source>
        <dbReference type="Proteomes" id="UP000703661"/>
    </source>
</evidence>
<organism evidence="7 8">
    <name type="scientific">Entomortierella chlamydospora</name>
    <dbReference type="NCBI Taxonomy" id="101097"/>
    <lineage>
        <taxon>Eukaryota</taxon>
        <taxon>Fungi</taxon>
        <taxon>Fungi incertae sedis</taxon>
        <taxon>Mucoromycota</taxon>
        <taxon>Mortierellomycotina</taxon>
        <taxon>Mortierellomycetes</taxon>
        <taxon>Mortierellales</taxon>
        <taxon>Mortierellaceae</taxon>
        <taxon>Entomortierella</taxon>
    </lineage>
</organism>
<dbReference type="GO" id="GO:0004497">
    <property type="term" value="F:monooxygenase activity"/>
    <property type="evidence" value="ECO:0007669"/>
    <property type="project" value="InterPro"/>
</dbReference>
<protein>
    <recommendedName>
        <fullName evidence="6">FAD-binding domain-containing protein</fullName>
    </recommendedName>
</protein>
<evidence type="ECO:0000256" key="5">
    <source>
        <dbReference type="SAM" id="Phobius"/>
    </source>
</evidence>
<keyword evidence="2" id="KW-0285">Flavoprotein</keyword>
<dbReference type="InterPro" id="IPR002938">
    <property type="entry name" value="FAD-bd"/>
</dbReference>
<evidence type="ECO:0000259" key="6">
    <source>
        <dbReference type="Pfam" id="PF01494"/>
    </source>
</evidence>
<dbReference type="GO" id="GO:0071949">
    <property type="term" value="F:FAD binding"/>
    <property type="evidence" value="ECO:0007669"/>
    <property type="project" value="InterPro"/>
</dbReference>
<feature type="domain" description="FAD-binding" evidence="6">
    <location>
        <begin position="302"/>
        <end position="350"/>
    </location>
</feature>